<sequence length="173" mass="19854">MPKNFIKRFSPDPAKLRANPKLKIFGEKLQTPNLWHLNRRTAAGAVAVGLFCAWMPVPFQMLLAAFLAIYFSVNLPLSVALVWVSNPITMPPLFYGAYRLGAFILHQPLMAFHFSLSYEWILNALETIAPALFLGCFIIGLICSFIGYWTLTFFWRYSSAKKWKNRKAFQKNK</sequence>
<keyword evidence="1" id="KW-0812">Transmembrane</keyword>
<protein>
    <submittedName>
        <fullName evidence="3">DUF2062 domain-containing protein</fullName>
    </submittedName>
</protein>
<comment type="caution">
    <text evidence="3">The sequence shown here is derived from an EMBL/GenBank/DDBJ whole genome shotgun (WGS) entry which is preliminary data.</text>
</comment>
<evidence type="ECO:0000313" key="3">
    <source>
        <dbReference type="EMBL" id="MEL0628765.1"/>
    </source>
</evidence>
<dbReference type="EMBL" id="JBAKAZ010000009">
    <property type="protein sequence ID" value="MEL0628765.1"/>
    <property type="molecule type" value="Genomic_DNA"/>
</dbReference>
<name>A0ABU9GN66_9GAMM</name>
<feature type="transmembrane region" description="Helical" evidence="1">
    <location>
        <begin position="128"/>
        <end position="157"/>
    </location>
</feature>
<accession>A0ABU9GN66</accession>
<evidence type="ECO:0000256" key="1">
    <source>
        <dbReference type="SAM" id="Phobius"/>
    </source>
</evidence>
<gene>
    <name evidence="3" type="ORF">V6256_04005</name>
</gene>
<feature type="transmembrane region" description="Helical" evidence="1">
    <location>
        <begin position="96"/>
        <end position="116"/>
    </location>
</feature>
<proteinExistence type="predicted"/>
<feature type="domain" description="DUF2062" evidence="2">
    <location>
        <begin position="23"/>
        <end position="164"/>
    </location>
</feature>
<dbReference type="InterPro" id="IPR018639">
    <property type="entry name" value="DUF2062"/>
</dbReference>
<dbReference type="Pfam" id="PF09835">
    <property type="entry name" value="DUF2062"/>
    <property type="match status" value="1"/>
</dbReference>
<feature type="transmembrane region" description="Helical" evidence="1">
    <location>
        <begin position="37"/>
        <end position="57"/>
    </location>
</feature>
<dbReference type="PANTHER" id="PTHR40547">
    <property type="entry name" value="SLL0298 PROTEIN"/>
    <property type="match status" value="1"/>
</dbReference>
<keyword evidence="4" id="KW-1185">Reference proteome</keyword>
<evidence type="ECO:0000259" key="2">
    <source>
        <dbReference type="Pfam" id="PF09835"/>
    </source>
</evidence>
<dbReference type="Proteomes" id="UP001369082">
    <property type="component" value="Unassembled WGS sequence"/>
</dbReference>
<dbReference type="PANTHER" id="PTHR40547:SF1">
    <property type="entry name" value="SLL0298 PROTEIN"/>
    <property type="match status" value="1"/>
</dbReference>
<keyword evidence="1" id="KW-0472">Membrane</keyword>
<feature type="transmembrane region" description="Helical" evidence="1">
    <location>
        <begin position="63"/>
        <end position="84"/>
    </location>
</feature>
<dbReference type="RefSeq" id="WP_341596774.1">
    <property type="nucleotide sequence ID" value="NZ_JBAKAZ010000009.1"/>
</dbReference>
<evidence type="ECO:0000313" key="4">
    <source>
        <dbReference type="Proteomes" id="UP001369082"/>
    </source>
</evidence>
<organism evidence="3 4">
    <name type="scientific">Psychromonas aquatilis</name>
    <dbReference type="NCBI Taxonomy" id="2005072"/>
    <lineage>
        <taxon>Bacteria</taxon>
        <taxon>Pseudomonadati</taxon>
        <taxon>Pseudomonadota</taxon>
        <taxon>Gammaproteobacteria</taxon>
        <taxon>Alteromonadales</taxon>
        <taxon>Psychromonadaceae</taxon>
        <taxon>Psychromonas</taxon>
    </lineage>
</organism>
<reference evidence="3 4" key="1">
    <citation type="submission" date="2024-02" db="EMBL/GenBank/DDBJ databases">
        <title>Bacteria isolated from the canopy kelp, Nereocystis luetkeana.</title>
        <authorList>
            <person name="Pfister C.A."/>
            <person name="Younker I.T."/>
            <person name="Light S.H."/>
        </authorList>
    </citation>
    <scope>NUCLEOTIDE SEQUENCE [LARGE SCALE GENOMIC DNA]</scope>
    <source>
        <strain evidence="3 4">TI.1.05</strain>
    </source>
</reference>
<keyword evidence="1" id="KW-1133">Transmembrane helix</keyword>